<keyword evidence="5" id="KW-0157">Chromophore</keyword>
<dbReference type="GO" id="GO:0016020">
    <property type="term" value="C:membrane"/>
    <property type="evidence" value="ECO:0007669"/>
    <property type="project" value="InterPro"/>
</dbReference>
<keyword evidence="5" id="KW-0148">Chlorophyll</keyword>
<feature type="binding site" evidence="5">
    <location>
        <position position="229"/>
    </location>
    <ligand>
        <name>chlorophyll a</name>
        <dbReference type="ChEBI" id="CHEBI:58416"/>
        <label>1</label>
    </ligand>
</feature>
<dbReference type="Gene3D" id="1.10.3460.10">
    <property type="entry name" value="Chlorophyll a/b binding protein domain"/>
    <property type="match status" value="1"/>
</dbReference>
<accession>A0A7S0L9K6</accession>
<protein>
    <recommendedName>
        <fullName evidence="7">Light harvesting protein</fullName>
    </recommendedName>
</protein>
<keyword evidence="3" id="KW-0602">Photosynthesis</keyword>
<feature type="binding site" evidence="5">
    <location>
        <position position="224"/>
    </location>
    <ligand>
        <name>chlorophyll a</name>
        <dbReference type="ChEBI" id="CHEBI:58416"/>
        <label>1</label>
    </ligand>
</feature>
<dbReference type="InterPro" id="IPR022796">
    <property type="entry name" value="Chloroa_b-bind"/>
</dbReference>
<feature type="binding site" evidence="5">
    <location>
        <position position="121"/>
    </location>
    <ligand>
        <name>chlorophyll a</name>
        <dbReference type="ChEBI" id="CHEBI:58416"/>
        <label>1</label>
    </ligand>
</feature>
<feature type="binding site" evidence="5">
    <location>
        <position position="86"/>
    </location>
    <ligand>
        <name>chlorophyll a</name>
        <dbReference type="ChEBI" id="CHEBI:58416"/>
        <label>1</label>
    </ligand>
</feature>
<evidence type="ECO:0008006" key="7">
    <source>
        <dbReference type="Google" id="ProtNLM"/>
    </source>
</evidence>
<dbReference type="PANTHER" id="PTHR21649">
    <property type="entry name" value="CHLOROPHYLL A/B BINDING PROTEIN"/>
    <property type="match status" value="1"/>
</dbReference>
<evidence type="ECO:0000256" key="2">
    <source>
        <dbReference type="ARBA" id="ARBA00022528"/>
    </source>
</evidence>
<dbReference type="AlphaFoldDB" id="A0A7S0L9K6"/>
<sequence>MLSFVVAPVSFSPQMVVPSAPTRAVAPRMLEIEGPKPWVGSTEISDKAGMVALAEKLNPVIGFWDPLNIVNADTRPETIGWFRHAEIKHGRVAMAAFVGYCIQSNGIYLPWNLQGPVTGTLANTPIISHATISAAGGPADQWDALPTPAKLQILGFIGFLEMWSETSTVLEMDGQKHYVRGGKPGYFPSLKGKFPHPVPLNLFDPFGFSAKMTPERKEKGLITEINNGRLAMIGIMGFVAEAKVPGSVPGLDSLNIKPYAGEVMAPFAAGDVELPMVKEMLANSIF</sequence>
<feature type="binding site" description="axial binding residue" evidence="5">
    <location>
        <position position="190"/>
    </location>
    <ligand>
        <name>chlorophyll b</name>
        <dbReference type="ChEBI" id="CHEBI:61721"/>
        <label>1</label>
    </ligand>
    <ligandPart>
        <name>Mg</name>
        <dbReference type="ChEBI" id="CHEBI:25107"/>
    </ligandPart>
</feature>
<feature type="binding site" evidence="5">
    <location>
        <position position="89"/>
    </location>
    <ligand>
        <name>chlorophyll a</name>
        <dbReference type="ChEBI" id="CHEBI:58416"/>
        <label>1</label>
    </ligand>
</feature>
<feature type="binding site" description="axial binding residue" evidence="5">
    <location>
        <position position="91"/>
    </location>
    <ligand>
        <name>chlorophyll b</name>
        <dbReference type="ChEBI" id="CHEBI:61721"/>
        <label>1</label>
    </ligand>
    <ligandPart>
        <name>Mg</name>
        <dbReference type="ChEBI" id="CHEBI:25107"/>
    </ligandPart>
</feature>
<dbReference type="GO" id="GO:0016168">
    <property type="term" value="F:chlorophyll binding"/>
    <property type="evidence" value="ECO:0007669"/>
    <property type="project" value="UniProtKB-KW"/>
</dbReference>
<name>A0A7S0L9K6_9EUKA</name>
<evidence type="ECO:0000256" key="5">
    <source>
        <dbReference type="PIRSR" id="PIRSR601344-1"/>
    </source>
</evidence>
<dbReference type="SUPFAM" id="SSF103511">
    <property type="entry name" value="Chlorophyll a-b binding protein"/>
    <property type="match status" value="1"/>
</dbReference>
<gene>
    <name evidence="6" type="ORF">CPEL01642_LOCUS8146</name>
</gene>
<evidence type="ECO:0000256" key="4">
    <source>
        <dbReference type="ARBA" id="ARBA00022640"/>
    </source>
</evidence>
<dbReference type="Pfam" id="PF00504">
    <property type="entry name" value="Chloroa_b-bind"/>
    <property type="match status" value="1"/>
</dbReference>
<dbReference type="GO" id="GO:0009507">
    <property type="term" value="C:chloroplast"/>
    <property type="evidence" value="ECO:0007669"/>
    <property type="project" value="UniProtKB-SubCell"/>
</dbReference>
<evidence type="ECO:0000256" key="3">
    <source>
        <dbReference type="ARBA" id="ARBA00022531"/>
    </source>
</evidence>
<evidence type="ECO:0000256" key="1">
    <source>
        <dbReference type="ARBA" id="ARBA00004229"/>
    </source>
</evidence>
<proteinExistence type="predicted"/>
<comment type="subcellular location">
    <subcellularLocation>
        <location evidence="1">Plastid</location>
        <location evidence="1">Chloroplast</location>
    </subcellularLocation>
</comment>
<dbReference type="InterPro" id="IPR001344">
    <property type="entry name" value="Chloro_AB-bd_pln"/>
</dbReference>
<dbReference type="EMBL" id="HBEY01016820">
    <property type="protein sequence ID" value="CAD8604811.1"/>
    <property type="molecule type" value="Transcribed_RNA"/>
</dbReference>
<evidence type="ECO:0000313" key="6">
    <source>
        <dbReference type="EMBL" id="CAD8604811.1"/>
    </source>
</evidence>
<feature type="binding site" evidence="5">
    <location>
        <position position="227"/>
    </location>
    <ligand>
        <name>chlorophyll a</name>
        <dbReference type="ChEBI" id="CHEBI:58416"/>
        <label>1</label>
    </ligand>
</feature>
<keyword evidence="4" id="KW-0934">Plastid</keyword>
<dbReference type="GO" id="GO:0009765">
    <property type="term" value="P:photosynthesis, light harvesting"/>
    <property type="evidence" value="ECO:0007669"/>
    <property type="project" value="InterPro"/>
</dbReference>
<keyword evidence="2" id="KW-0150">Chloroplast</keyword>
<reference evidence="6" key="1">
    <citation type="submission" date="2021-01" db="EMBL/GenBank/DDBJ databases">
        <authorList>
            <person name="Corre E."/>
            <person name="Pelletier E."/>
            <person name="Niang G."/>
            <person name="Scheremetjew M."/>
            <person name="Finn R."/>
            <person name="Kale V."/>
            <person name="Holt S."/>
            <person name="Cochrane G."/>
            <person name="Meng A."/>
            <person name="Brown T."/>
            <person name="Cohen L."/>
        </authorList>
    </citation>
    <scope>NUCLEOTIDE SEQUENCE</scope>
    <source>
        <strain evidence="6">PLY182g</strain>
    </source>
</reference>
<organism evidence="6">
    <name type="scientific">Coccolithus braarudii</name>
    <dbReference type="NCBI Taxonomy" id="221442"/>
    <lineage>
        <taxon>Eukaryota</taxon>
        <taxon>Haptista</taxon>
        <taxon>Haptophyta</taxon>
        <taxon>Prymnesiophyceae</taxon>
        <taxon>Coccolithales</taxon>
        <taxon>Coccolithaceae</taxon>
        <taxon>Coccolithus</taxon>
    </lineage>
</organism>
<feature type="binding site" evidence="5">
    <location>
        <position position="64"/>
    </location>
    <ligand>
        <name>chlorophyll a</name>
        <dbReference type="ChEBI" id="CHEBI:58416"/>
        <label>1</label>
    </ligand>
</feature>